<feature type="region of interest" description="Disordered" evidence="1">
    <location>
        <begin position="383"/>
        <end position="416"/>
    </location>
</feature>
<dbReference type="EMBL" id="JACMSC010000017">
    <property type="protein sequence ID" value="KAG6477964.1"/>
    <property type="molecule type" value="Genomic_DNA"/>
</dbReference>
<evidence type="ECO:0000313" key="3">
    <source>
        <dbReference type="Proteomes" id="UP000734854"/>
    </source>
</evidence>
<dbReference type="InterPro" id="IPR044678">
    <property type="entry name" value="COR27/28"/>
</dbReference>
<sequence>MELRPRWFEKHRISCLGELRFAAGQRLLMGLTELGFLGGIIANRMGDSSSNRPNAEEISKMGSPSMEKEGKIKWGKAFVAFFWVSADFISQVKYLLVKLLDDDCSSLSWTLMNSDWLLNRVISASPTVFTGTLLVVTYRSQAKMTYYHCYSMSPGCTHFFTTILFDSRLVDSLSKGWTDEKHTLFLNSIESSFVNELHNGEYNSKAFLGWISRTNVHKGSCRPYETDLKPDQFKVLRKGCWENLVYDRDKKNAQIEVDSFPLSANPWIKHFRSPWITSEKNLKSSDRIRDSEFTRPSLHVASEGHYGEGTSIKQNYSQNLDGDSEVWSLKFMSFETELNLHLAEVSDQNFLDDVPVSWKRSSIIGRKRKLGAAVVHDSINEQLTPSRNPSLMPTSDGNHTPPHATTSESSRRTSEVIASTLLSDSKEALRDDKEVIS</sequence>
<keyword evidence="3" id="KW-1185">Reference proteome</keyword>
<evidence type="ECO:0000313" key="2">
    <source>
        <dbReference type="EMBL" id="KAG6477964.1"/>
    </source>
</evidence>
<dbReference type="AlphaFoldDB" id="A0A8J5F7R7"/>
<dbReference type="Proteomes" id="UP000734854">
    <property type="component" value="Unassembled WGS sequence"/>
</dbReference>
<dbReference type="GO" id="GO:0009409">
    <property type="term" value="P:response to cold"/>
    <property type="evidence" value="ECO:0007669"/>
    <property type="project" value="InterPro"/>
</dbReference>
<protein>
    <submittedName>
        <fullName evidence="2">Uncharacterized protein</fullName>
    </submittedName>
</protein>
<name>A0A8J5F7R7_ZINOF</name>
<dbReference type="GO" id="GO:0042752">
    <property type="term" value="P:regulation of circadian rhythm"/>
    <property type="evidence" value="ECO:0007669"/>
    <property type="project" value="InterPro"/>
</dbReference>
<gene>
    <name evidence="2" type="ORF">ZIOFF_061396</name>
</gene>
<dbReference type="PANTHER" id="PTHR33676">
    <property type="entry name" value="COLD REGULATED PROTEIN 27"/>
    <property type="match status" value="1"/>
</dbReference>
<feature type="compositionally biased region" description="Polar residues" evidence="1">
    <location>
        <begin position="383"/>
        <end position="398"/>
    </location>
</feature>
<reference evidence="2 3" key="1">
    <citation type="submission" date="2020-08" db="EMBL/GenBank/DDBJ databases">
        <title>Plant Genome Project.</title>
        <authorList>
            <person name="Zhang R.-G."/>
        </authorList>
    </citation>
    <scope>NUCLEOTIDE SEQUENCE [LARGE SCALE GENOMIC DNA]</scope>
    <source>
        <tissue evidence="2">Rhizome</tissue>
    </source>
</reference>
<proteinExistence type="predicted"/>
<accession>A0A8J5F7R7</accession>
<evidence type="ECO:0000256" key="1">
    <source>
        <dbReference type="SAM" id="MobiDB-lite"/>
    </source>
</evidence>
<dbReference type="PANTHER" id="PTHR33676:SF3">
    <property type="entry name" value="COLD-REGULATED PROTEIN 27"/>
    <property type="match status" value="1"/>
</dbReference>
<comment type="caution">
    <text evidence="2">The sequence shown here is derived from an EMBL/GenBank/DDBJ whole genome shotgun (WGS) entry which is preliminary data.</text>
</comment>
<organism evidence="2 3">
    <name type="scientific">Zingiber officinale</name>
    <name type="common">Ginger</name>
    <name type="synonym">Amomum zingiber</name>
    <dbReference type="NCBI Taxonomy" id="94328"/>
    <lineage>
        <taxon>Eukaryota</taxon>
        <taxon>Viridiplantae</taxon>
        <taxon>Streptophyta</taxon>
        <taxon>Embryophyta</taxon>
        <taxon>Tracheophyta</taxon>
        <taxon>Spermatophyta</taxon>
        <taxon>Magnoliopsida</taxon>
        <taxon>Liliopsida</taxon>
        <taxon>Zingiberales</taxon>
        <taxon>Zingiberaceae</taxon>
        <taxon>Zingiber</taxon>
    </lineage>
</organism>